<evidence type="ECO:0000256" key="3">
    <source>
        <dbReference type="ARBA" id="ARBA00023163"/>
    </source>
</evidence>
<dbReference type="SUPFAM" id="SSF46689">
    <property type="entry name" value="Homeodomain-like"/>
    <property type="match status" value="2"/>
</dbReference>
<keyword evidence="6" id="KW-1185">Reference proteome</keyword>
<dbReference type="EMBL" id="JACXJA010000043">
    <property type="protein sequence ID" value="MBD2865504.1"/>
    <property type="molecule type" value="Genomic_DNA"/>
</dbReference>
<dbReference type="SMART" id="SM00342">
    <property type="entry name" value="HTH_ARAC"/>
    <property type="match status" value="1"/>
</dbReference>
<dbReference type="InterPro" id="IPR037923">
    <property type="entry name" value="HTH-like"/>
</dbReference>
<dbReference type="Gene3D" id="2.60.120.10">
    <property type="entry name" value="Jelly Rolls"/>
    <property type="match status" value="1"/>
</dbReference>
<dbReference type="PRINTS" id="PR00032">
    <property type="entry name" value="HTHARAC"/>
</dbReference>
<dbReference type="GO" id="GO:0003700">
    <property type="term" value="F:DNA-binding transcription factor activity"/>
    <property type="evidence" value="ECO:0007669"/>
    <property type="project" value="InterPro"/>
</dbReference>
<dbReference type="Pfam" id="PF12833">
    <property type="entry name" value="HTH_18"/>
    <property type="match status" value="1"/>
</dbReference>
<evidence type="ECO:0000256" key="1">
    <source>
        <dbReference type="ARBA" id="ARBA00023015"/>
    </source>
</evidence>
<dbReference type="InterPro" id="IPR018062">
    <property type="entry name" value="HTH_AraC-typ_CS"/>
</dbReference>
<dbReference type="PANTHER" id="PTHR43280:SF2">
    <property type="entry name" value="HTH-TYPE TRANSCRIPTIONAL REGULATOR EXSA"/>
    <property type="match status" value="1"/>
</dbReference>
<dbReference type="InterPro" id="IPR014710">
    <property type="entry name" value="RmlC-like_jellyroll"/>
</dbReference>
<evidence type="ECO:0000256" key="2">
    <source>
        <dbReference type="ARBA" id="ARBA00023125"/>
    </source>
</evidence>
<organism evidence="5 6">
    <name type="scientific">Paenibacillus oceani</name>
    <dbReference type="NCBI Taxonomy" id="2772510"/>
    <lineage>
        <taxon>Bacteria</taxon>
        <taxon>Bacillati</taxon>
        <taxon>Bacillota</taxon>
        <taxon>Bacilli</taxon>
        <taxon>Bacillales</taxon>
        <taxon>Paenibacillaceae</taxon>
        <taxon>Paenibacillus</taxon>
    </lineage>
</organism>
<dbReference type="PROSITE" id="PS01124">
    <property type="entry name" value="HTH_ARAC_FAMILY_2"/>
    <property type="match status" value="1"/>
</dbReference>
<dbReference type="PANTHER" id="PTHR43280">
    <property type="entry name" value="ARAC-FAMILY TRANSCRIPTIONAL REGULATOR"/>
    <property type="match status" value="1"/>
</dbReference>
<evidence type="ECO:0000313" key="5">
    <source>
        <dbReference type="EMBL" id="MBD2865504.1"/>
    </source>
</evidence>
<dbReference type="SUPFAM" id="SSF51215">
    <property type="entry name" value="Regulatory protein AraC"/>
    <property type="match status" value="1"/>
</dbReference>
<sequence length="294" mass="34837">MYKKKKLYLPLRMTYNDCRPYQMQFHVHNEYEILYFHQGKGTYIIGNHIHILQPGDLILMNGKTLHTSKTGPEEYCRTVIHFDPSYLREKLNQSIFASTFDPFDKSGDHIIHLKSEARAEVEILLKKMDHLSRQQDDNSYNRLLLSLLDLLYFLKPLCRASDQEMRRLAEKEFHVQRLLTYLEQNYTEDLNMDHIESELYLNKTYLCRIFKEVTGTTIFSYLNKFRLNKAKVLLIMDEQTTVSEVCFEIGYKHISHFSRLFKQEFGCTPNQFRGLVNNVSQRMADPDLIIATVQ</sequence>
<dbReference type="Proteomes" id="UP000639396">
    <property type="component" value="Unassembled WGS sequence"/>
</dbReference>
<keyword evidence="2" id="KW-0238">DNA-binding</keyword>
<dbReference type="GO" id="GO:0043565">
    <property type="term" value="F:sequence-specific DNA binding"/>
    <property type="evidence" value="ECO:0007669"/>
    <property type="project" value="InterPro"/>
</dbReference>
<gene>
    <name evidence="5" type="ORF">IDH45_26330</name>
</gene>
<dbReference type="Pfam" id="PF02311">
    <property type="entry name" value="AraC_binding"/>
    <property type="match status" value="1"/>
</dbReference>
<dbReference type="RefSeq" id="WP_190931127.1">
    <property type="nucleotide sequence ID" value="NZ_JACXJA010000043.1"/>
</dbReference>
<dbReference type="AlphaFoldDB" id="A0A927H3H8"/>
<comment type="caution">
    <text evidence="5">The sequence shown here is derived from an EMBL/GenBank/DDBJ whole genome shotgun (WGS) entry which is preliminary data.</text>
</comment>
<accession>A0A927H3H8</accession>
<dbReference type="PROSITE" id="PS00041">
    <property type="entry name" value="HTH_ARAC_FAMILY_1"/>
    <property type="match status" value="1"/>
</dbReference>
<dbReference type="Gene3D" id="1.10.10.60">
    <property type="entry name" value="Homeodomain-like"/>
    <property type="match status" value="2"/>
</dbReference>
<dbReference type="InterPro" id="IPR003313">
    <property type="entry name" value="AraC-bd"/>
</dbReference>
<keyword evidence="3" id="KW-0804">Transcription</keyword>
<feature type="domain" description="HTH araC/xylS-type" evidence="4">
    <location>
        <begin position="176"/>
        <end position="275"/>
    </location>
</feature>
<name>A0A927H3H8_9BACL</name>
<keyword evidence="1" id="KW-0805">Transcription regulation</keyword>
<dbReference type="InterPro" id="IPR018060">
    <property type="entry name" value="HTH_AraC"/>
</dbReference>
<reference evidence="5" key="1">
    <citation type="submission" date="2020-09" db="EMBL/GenBank/DDBJ databases">
        <title>A novel bacterium of genus Paenibacillus, isolated from South China Sea.</title>
        <authorList>
            <person name="Huang H."/>
            <person name="Mo K."/>
            <person name="Hu Y."/>
        </authorList>
    </citation>
    <scope>NUCLEOTIDE SEQUENCE</scope>
    <source>
        <strain evidence="5">IB182363</strain>
    </source>
</reference>
<evidence type="ECO:0000313" key="6">
    <source>
        <dbReference type="Proteomes" id="UP000639396"/>
    </source>
</evidence>
<proteinExistence type="predicted"/>
<protein>
    <submittedName>
        <fullName evidence="5">Helix-turn-helix transcriptional regulator</fullName>
    </submittedName>
</protein>
<dbReference type="InterPro" id="IPR020449">
    <property type="entry name" value="Tscrpt_reg_AraC-type_HTH"/>
</dbReference>
<dbReference type="InterPro" id="IPR009057">
    <property type="entry name" value="Homeodomain-like_sf"/>
</dbReference>
<evidence type="ECO:0000259" key="4">
    <source>
        <dbReference type="PROSITE" id="PS01124"/>
    </source>
</evidence>